<keyword evidence="6" id="KW-1185">Reference proteome</keyword>
<evidence type="ECO:0000313" key="6">
    <source>
        <dbReference type="Proteomes" id="UP000077521"/>
    </source>
</evidence>
<dbReference type="InterPro" id="IPR050100">
    <property type="entry name" value="TRAFAC_GTPase_members"/>
</dbReference>
<feature type="compositionally biased region" description="Basic residues" evidence="3">
    <location>
        <begin position="493"/>
        <end position="506"/>
    </location>
</feature>
<accession>A0A8T8SDZ2</accession>
<evidence type="ECO:0000256" key="2">
    <source>
        <dbReference type="ARBA" id="ARBA00023134"/>
    </source>
</evidence>
<gene>
    <name evidence="5" type="ORF">A4X13_0g8586</name>
</gene>
<keyword evidence="2" id="KW-0342">GTP-binding</keyword>
<protein>
    <recommendedName>
        <fullName evidence="4">Tr-type G domain-containing protein</fullName>
    </recommendedName>
</protein>
<feature type="region of interest" description="Disordered" evidence="3">
    <location>
        <begin position="460"/>
        <end position="508"/>
    </location>
</feature>
<keyword evidence="1" id="KW-0547">Nucleotide-binding</keyword>
<organism evidence="5 6">
    <name type="scientific">Tilletia indica</name>
    <dbReference type="NCBI Taxonomy" id="43049"/>
    <lineage>
        <taxon>Eukaryota</taxon>
        <taxon>Fungi</taxon>
        <taxon>Dikarya</taxon>
        <taxon>Basidiomycota</taxon>
        <taxon>Ustilaginomycotina</taxon>
        <taxon>Exobasidiomycetes</taxon>
        <taxon>Tilletiales</taxon>
        <taxon>Tilletiaceae</taxon>
        <taxon>Tilletia</taxon>
    </lineage>
</organism>
<dbReference type="SUPFAM" id="SSF52540">
    <property type="entry name" value="P-loop containing nucleoside triphosphate hydrolases"/>
    <property type="match status" value="1"/>
</dbReference>
<dbReference type="Pfam" id="PF00009">
    <property type="entry name" value="GTP_EFTU"/>
    <property type="match status" value="1"/>
</dbReference>
<comment type="caution">
    <text evidence="5">The sequence shown here is derived from an EMBL/GenBank/DDBJ whole genome shotgun (WGS) entry which is preliminary data.</text>
</comment>
<feature type="non-terminal residue" evidence="5">
    <location>
        <position position="1"/>
    </location>
</feature>
<feature type="compositionally biased region" description="Polar residues" evidence="3">
    <location>
        <begin position="460"/>
        <end position="478"/>
    </location>
</feature>
<dbReference type="GO" id="GO:0003924">
    <property type="term" value="F:GTPase activity"/>
    <property type="evidence" value="ECO:0007669"/>
    <property type="project" value="InterPro"/>
</dbReference>
<dbReference type="EMBL" id="LWDF02001587">
    <property type="protein sequence ID" value="KAE8237918.1"/>
    <property type="molecule type" value="Genomic_DNA"/>
</dbReference>
<evidence type="ECO:0000313" key="5">
    <source>
        <dbReference type="EMBL" id="KAE8237918.1"/>
    </source>
</evidence>
<reference evidence="5" key="2">
    <citation type="journal article" date="2019" name="IMA Fungus">
        <title>Genome sequencing and comparison of five Tilletia species to identify candidate genes for the detection of regulated species infecting wheat.</title>
        <authorList>
            <person name="Nguyen H.D.T."/>
            <person name="Sultana T."/>
            <person name="Kesanakurti P."/>
            <person name="Hambleton S."/>
        </authorList>
    </citation>
    <scope>NUCLEOTIDE SEQUENCE</scope>
    <source>
        <strain evidence="5">DAOMC 236416</strain>
    </source>
</reference>
<evidence type="ECO:0000259" key="4">
    <source>
        <dbReference type="Pfam" id="PF00009"/>
    </source>
</evidence>
<dbReference type="AlphaFoldDB" id="A0A8T8SDZ2"/>
<feature type="region of interest" description="Disordered" evidence="3">
    <location>
        <begin position="61"/>
        <end position="117"/>
    </location>
</feature>
<feature type="domain" description="Tr-type G" evidence="4">
    <location>
        <begin position="507"/>
        <end position="607"/>
    </location>
</feature>
<reference evidence="5" key="1">
    <citation type="submission" date="2016-04" db="EMBL/GenBank/DDBJ databases">
        <authorList>
            <person name="Nguyen H.D."/>
            <person name="Samba Siva P."/>
            <person name="Cullis J."/>
            <person name="Levesque C.A."/>
            <person name="Hambleton S."/>
        </authorList>
    </citation>
    <scope>NUCLEOTIDE SEQUENCE</scope>
    <source>
        <strain evidence="5">DAOMC 236416</strain>
    </source>
</reference>
<evidence type="ECO:0000256" key="1">
    <source>
        <dbReference type="ARBA" id="ARBA00022741"/>
    </source>
</evidence>
<dbReference type="InterPro" id="IPR027417">
    <property type="entry name" value="P-loop_NTPase"/>
</dbReference>
<feature type="compositionally biased region" description="Low complexity" evidence="3">
    <location>
        <begin position="69"/>
        <end position="117"/>
    </location>
</feature>
<proteinExistence type="predicted"/>
<evidence type="ECO:0000256" key="3">
    <source>
        <dbReference type="SAM" id="MobiDB-lite"/>
    </source>
</evidence>
<dbReference type="PANTHER" id="PTHR23115">
    <property type="entry name" value="TRANSLATION FACTOR"/>
    <property type="match status" value="1"/>
</dbReference>
<dbReference type="Gene3D" id="3.40.50.300">
    <property type="entry name" value="P-loop containing nucleotide triphosphate hydrolases"/>
    <property type="match status" value="1"/>
</dbReference>
<dbReference type="Proteomes" id="UP000077521">
    <property type="component" value="Unassembled WGS sequence"/>
</dbReference>
<dbReference type="InterPro" id="IPR000795">
    <property type="entry name" value="T_Tr_GTP-bd_dom"/>
</dbReference>
<sequence length="620" mass="63362">TTAFATLRPSSPSRVFLRLRRLSVLYAASPRGWLLPVVRSAPTSDLACLILGHPARRSRPLARRTFDVSPTPVSSSPAPAPATSQPYTSPSSPPSSTTSISPTSGRVSLSTDPWSSRSSSTLRTLLLILPTSGLPGVTDLLPSATLPGGISPTSGLPGVTDILPTWGLPGVTDIRTVLPSVTLLGGVLPTTGLPGLTDILPGTGLPGVTDILPTGLSSFTLPGGVLPTSGLPGVTDILPGTGLPGVTDIVPTGLPGVTDILTTTGLPGLTTFLPTATLPGVTDVIPTGTLPTGSGFLSVDVGLSSIIGATVTIGDITVPHTVPVSAPITGSVTFSGGLTGISATASLPIGSVTATVPALTSLPPAVTSALDTGLLRAGITPTDGLGVSASLSIATVSVSLPLGSITDILPTSGLPSISLPGGILPTTGLPIVTDILPTTGLLPALTGLLPVATASTPASPTPLFTSSTSAEVPTSVPSGRSRRRPLSWARAHSIQRHRHRRSRPPRFHQERDHRYFAADCAILIIAGGVGEFEAGIFKGGQTREHALLAFTLGVPQLIVAVNKMNTSKWSEERFNEIAKETSNFIKRVGYNPKSVAFVPISGWRGDSLIEATANMPWYKG</sequence>
<dbReference type="GO" id="GO:0005525">
    <property type="term" value="F:GTP binding"/>
    <property type="evidence" value="ECO:0007669"/>
    <property type="project" value="UniProtKB-KW"/>
</dbReference>
<name>A0A8T8SDZ2_9BASI</name>